<dbReference type="Pfam" id="PF10373">
    <property type="entry name" value="EST1_DNA_bind"/>
    <property type="match status" value="1"/>
</dbReference>
<evidence type="ECO:0000313" key="4">
    <source>
        <dbReference type="Proteomes" id="UP001491310"/>
    </source>
</evidence>
<accession>A0ABR2YF19</accession>
<reference evidence="3 4" key="1">
    <citation type="journal article" date="2024" name="Nat. Commun.">
        <title>Phylogenomics reveals the evolutionary origins of lichenization in chlorophyte algae.</title>
        <authorList>
            <person name="Puginier C."/>
            <person name="Libourel C."/>
            <person name="Otte J."/>
            <person name="Skaloud P."/>
            <person name="Haon M."/>
            <person name="Grisel S."/>
            <person name="Petersen M."/>
            <person name="Berrin J.G."/>
            <person name="Delaux P.M."/>
            <person name="Dal Grande F."/>
            <person name="Keller J."/>
        </authorList>
    </citation>
    <scope>NUCLEOTIDE SEQUENCE [LARGE SCALE GENOMIC DNA]</scope>
    <source>
        <strain evidence="3 4">SAG 216-7</strain>
    </source>
</reference>
<evidence type="ECO:0000259" key="1">
    <source>
        <dbReference type="Pfam" id="PF10373"/>
    </source>
</evidence>
<dbReference type="PANTHER" id="PTHR15696">
    <property type="entry name" value="SMG-7 SUPPRESSOR WITH MORPHOLOGICAL EFFECT ON GENITALIA PROTEIN 7"/>
    <property type="match status" value="1"/>
</dbReference>
<evidence type="ECO:0000313" key="3">
    <source>
        <dbReference type="EMBL" id="KAK9904129.1"/>
    </source>
</evidence>
<gene>
    <name evidence="3" type="ORF">WJX75_005139</name>
</gene>
<evidence type="ECO:0000259" key="2">
    <source>
        <dbReference type="Pfam" id="PF10374"/>
    </source>
</evidence>
<dbReference type="Pfam" id="PF10374">
    <property type="entry name" value="EST1"/>
    <property type="match status" value="1"/>
</dbReference>
<proteinExistence type="predicted"/>
<feature type="domain" description="Telomerase activating protein Est1-like N-terminal" evidence="2">
    <location>
        <begin position="71"/>
        <end position="189"/>
    </location>
</feature>
<comment type="caution">
    <text evidence="3">The sequence shown here is derived from an EMBL/GenBank/DDBJ whole genome shotgun (WGS) entry which is preliminary data.</text>
</comment>
<keyword evidence="4" id="KW-1185">Reference proteome</keyword>
<dbReference type="PANTHER" id="PTHR15696:SF0">
    <property type="entry name" value="TELOMERASE-BINDING PROTEIN EST1A"/>
    <property type="match status" value="1"/>
</dbReference>
<protein>
    <recommendedName>
        <fullName evidence="5">Telomerase activating protein Est1-like N-terminal domain-containing protein</fullName>
    </recommendedName>
</protein>
<organism evidence="3 4">
    <name type="scientific">Coccomyxa subellipsoidea</name>
    <dbReference type="NCBI Taxonomy" id="248742"/>
    <lineage>
        <taxon>Eukaryota</taxon>
        <taxon>Viridiplantae</taxon>
        <taxon>Chlorophyta</taxon>
        <taxon>core chlorophytes</taxon>
        <taxon>Trebouxiophyceae</taxon>
        <taxon>Trebouxiophyceae incertae sedis</taxon>
        <taxon>Coccomyxaceae</taxon>
        <taxon>Coccomyxa</taxon>
    </lineage>
</organism>
<sequence>MQAAGSMLMMEVHEGAIHGLWQDCIEAAQTLHIAKRDKNFYDPAVRAVRTRLRTAFEAFLLHDYDAAQEKQVEQQLWKTAMYDVIMEFRQRLNAALAAGENQESYLKARKACFKFLDEASTFYALLVLKLQAAYGSIGFQLDLADHQANLGAALGSAGLPPPVAALDCRISVHRCLICLGDLARYYAMLDGVQEEKDWSTPEKYYIQAVDVFSDGGSSFHQLAMLAAYSGAELPAVYFYYRSLAVAQPCQVAHENLLLLFEQNRLHYEQLACSAELAHGNHCSTAGGNSNPQQQQQQLQKTCIPTAALLSDLSTRFVRVHGILITKINMDTFGGVLGGAFADLEDLLGGFPIARVGINGEARATKVLLMQLAAMCIFVAWNVNHAHPDHRPGPLNMNEEVGKERCALWRALAKLLPLLPPPLPEAPCNALQEDWQLRAFAPLTAAHSGIDIVQPLSAQDGARLRLHRVLLSVQGIISHHPASQRATSDILQPAHAQEEHAAATELDRALQMVFRKTHSAEQAGSPEWADRSAGWLLCSRERIYITFFSPHITPSS</sequence>
<dbReference type="SUPFAM" id="SSF48452">
    <property type="entry name" value="TPR-like"/>
    <property type="match status" value="1"/>
</dbReference>
<dbReference type="Proteomes" id="UP001491310">
    <property type="component" value="Unassembled WGS sequence"/>
</dbReference>
<dbReference type="InterPro" id="IPR045153">
    <property type="entry name" value="Est1/Ebs1-like"/>
</dbReference>
<dbReference type="EMBL" id="JALJOT010000013">
    <property type="protein sequence ID" value="KAK9904129.1"/>
    <property type="molecule type" value="Genomic_DNA"/>
</dbReference>
<dbReference type="InterPro" id="IPR019458">
    <property type="entry name" value="Est1-like_N"/>
</dbReference>
<name>A0ABR2YF19_9CHLO</name>
<dbReference type="InterPro" id="IPR018834">
    <property type="entry name" value="DNA/RNA-bd_Est1-type"/>
</dbReference>
<feature type="domain" description="DNA/RNA-binding" evidence="1">
    <location>
        <begin position="202"/>
        <end position="336"/>
    </location>
</feature>
<dbReference type="InterPro" id="IPR011990">
    <property type="entry name" value="TPR-like_helical_dom_sf"/>
</dbReference>
<dbReference type="Gene3D" id="1.25.40.10">
    <property type="entry name" value="Tetratricopeptide repeat domain"/>
    <property type="match status" value="1"/>
</dbReference>
<evidence type="ECO:0008006" key="5">
    <source>
        <dbReference type="Google" id="ProtNLM"/>
    </source>
</evidence>